<feature type="region of interest" description="Disordered" evidence="2">
    <location>
        <begin position="621"/>
        <end position="653"/>
    </location>
</feature>
<dbReference type="NCBIfam" id="TIGR00350">
    <property type="entry name" value="lytR_cpsA_psr"/>
    <property type="match status" value="1"/>
</dbReference>
<organism evidence="5 6">
    <name type="scientific">Actinoalloteichus caeruleus DSM 43889</name>
    <dbReference type="NCBI Taxonomy" id="1120930"/>
    <lineage>
        <taxon>Bacteria</taxon>
        <taxon>Bacillati</taxon>
        <taxon>Actinomycetota</taxon>
        <taxon>Actinomycetes</taxon>
        <taxon>Pseudonocardiales</taxon>
        <taxon>Pseudonocardiaceae</taxon>
        <taxon>Actinoalloteichus</taxon>
        <taxon>Actinoalloteichus cyanogriseus</taxon>
    </lineage>
</organism>
<feature type="compositionally biased region" description="Low complexity" evidence="2">
    <location>
        <begin position="629"/>
        <end position="644"/>
    </location>
</feature>
<dbReference type="RefSeq" id="WP_051775673.1">
    <property type="nucleotide sequence ID" value="NZ_AUBJ02000001.1"/>
</dbReference>
<dbReference type="PANTHER" id="PTHR33392">
    <property type="entry name" value="POLYISOPRENYL-TEICHOIC ACID--PEPTIDOGLYCAN TEICHOIC ACID TRANSFERASE TAGU"/>
    <property type="match status" value="1"/>
</dbReference>
<feature type="compositionally biased region" description="Acidic residues" evidence="2">
    <location>
        <begin position="504"/>
        <end position="515"/>
    </location>
</feature>
<dbReference type="Gene3D" id="3.30.70.2390">
    <property type="match status" value="1"/>
</dbReference>
<evidence type="ECO:0000259" key="4">
    <source>
        <dbReference type="Pfam" id="PF13399"/>
    </source>
</evidence>
<feature type="region of interest" description="Disordered" evidence="2">
    <location>
        <begin position="503"/>
        <end position="528"/>
    </location>
</feature>
<evidence type="ECO:0000313" key="5">
    <source>
        <dbReference type="EMBL" id="MCP2333222.1"/>
    </source>
</evidence>
<reference evidence="5 6" key="1">
    <citation type="submission" date="2022-06" db="EMBL/GenBank/DDBJ databases">
        <title>Genomic Encyclopedia of Type Strains, Phase I: the one thousand microbial genomes (KMG-I) project.</title>
        <authorList>
            <person name="Kyrpides N."/>
        </authorList>
    </citation>
    <scope>NUCLEOTIDE SEQUENCE [LARGE SCALE GENOMIC DNA]</scope>
    <source>
        <strain evidence="5 6">DSM 43889</strain>
    </source>
</reference>
<dbReference type="Gene3D" id="3.40.630.190">
    <property type="entry name" value="LCP protein"/>
    <property type="match status" value="1"/>
</dbReference>
<name>A0ABT1JL53_ACTCY</name>
<accession>A0ABT1JL53</accession>
<evidence type="ECO:0000259" key="3">
    <source>
        <dbReference type="Pfam" id="PF03816"/>
    </source>
</evidence>
<protein>
    <submittedName>
        <fullName evidence="5">Transcriptional attenuator, LytR family</fullName>
    </submittedName>
</protein>
<keyword evidence="6" id="KW-1185">Reference proteome</keyword>
<comment type="caution">
    <text evidence="5">The sequence shown here is derived from an EMBL/GenBank/DDBJ whole genome shotgun (WGS) entry which is preliminary data.</text>
</comment>
<evidence type="ECO:0000313" key="6">
    <source>
        <dbReference type="Proteomes" id="UP000791080"/>
    </source>
</evidence>
<gene>
    <name evidence="5" type="ORF">G443_003492</name>
</gene>
<dbReference type="EMBL" id="AUBJ02000001">
    <property type="protein sequence ID" value="MCP2333222.1"/>
    <property type="molecule type" value="Genomic_DNA"/>
</dbReference>
<dbReference type="Pfam" id="PF13399">
    <property type="entry name" value="LytR_C"/>
    <property type="match status" value="1"/>
</dbReference>
<evidence type="ECO:0000256" key="1">
    <source>
        <dbReference type="ARBA" id="ARBA00006068"/>
    </source>
</evidence>
<feature type="compositionally biased region" description="Basic and acidic residues" evidence="2">
    <location>
        <begin position="120"/>
        <end position="142"/>
    </location>
</feature>
<proteinExistence type="inferred from homology"/>
<dbReference type="Proteomes" id="UP000791080">
    <property type="component" value="Unassembled WGS sequence"/>
</dbReference>
<feature type="compositionally biased region" description="Basic and acidic residues" evidence="2">
    <location>
        <begin position="103"/>
        <end position="113"/>
    </location>
</feature>
<feature type="compositionally biased region" description="Basic and acidic residues" evidence="2">
    <location>
        <begin position="79"/>
        <end position="93"/>
    </location>
</feature>
<dbReference type="InterPro" id="IPR027381">
    <property type="entry name" value="LytR/CpsA/Psr_C"/>
</dbReference>
<dbReference type="Pfam" id="PF03816">
    <property type="entry name" value="LytR_cpsA_psr"/>
    <property type="match status" value="1"/>
</dbReference>
<dbReference type="PANTHER" id="PTHR33392:SF6">
    <property type="entry name" value="POLYISOPRENYL-TEICHOIC ACID--PEPTIDOGLYCAN TEICHOIC ACID TRANSFERASE TAGU"/>
    <property type="match status" value="1"/>
</dbReference>
<dbReference type="InterPro" id="IPR004474">
    <property type="entry name" value="LytR_CpsA_psr"/>
</dbReference>
<feature type="region of interest" description="Disordered" evidence="2">
    <location>
        <begin position="62"/>
        <end position="145"/>
    </location>
</feature>
<sequence length="663" mass="70566">MPRPPRPAPPPEYDDGPKTEETVLTHRTRSIDATLARFSAVHDELAEEEQEREKKRRKRLGKLISKLEPQDQYADLDSAVEKFDPSTKPRMSEADAQGSAPADPDRTEVHQDGLVDDADERPGETSGKDDDRDDTGSEERKPKAAAKAVVGKLVAFSGLRSPHSSRARVVGKGVALAAAVTTFLATGFGWGARGWVDNQFSHVSALDTESDAIADPDKQYGDENFLIVGSDSRYGATEEDNAGTVEDADGDRADTTMLAHIPADRERLVIVSFPRDLEVDRPECDRWNPETRDYTEELVGPATQVKLNAVYAVGGPRCMVKTIQNITTLKMTNFVGLDFGGFREMVDAVDGVDVCVEAPMIDQELGTILPEAGWQTITGSTALNFVRARKVQGDVTSDYGRMHRQQLFLSSLLRKVTSGDVLLDPSRLTDFVGTFARNTYGDNLSTDGLLSLAQSMQGLDTGRVTFVTLPTVGESNERGNEVMIQEAVDALFRAIIEDVPLPGEDVDEAEGEDAAENQAEGAGAGGPDLVDPTGIKIQVLNGSSISGAATTASTALAAAGFEIVTSTNAPEQVEGTLVLYSAEFHAQAATLAAMVPGAELREDPALGGAIQLVIGPNFTGVESAPPVSPSATGGAEGTSGSEEPQLPGNLDTVNAGQEICGIR</sequence>
<comment type="similarity">
    <text evidence="1">Belongs to the LytR/CpsA/Psr (LCP) family.</text>
</comment>
<feature type="domain" description="LytR/CpsA/Psr regulator C-terminal" evidence="4">
    <location>
        <begin position="535"/>
        <end position="618"/>
    </location>
</feature>
<dbReference type="InterPro" id="IPR050922">
    <property type="entry name" value="LytR/CpsA/Psr_CW_biosynth"/>
</dbReference>
<feature type="domain" description="Cell envelope-related transcriptional attenuator" evidence="3">
    <location>
        <begin position="252"/>
        <end position="417"/>
    </location>
</feature>
<evidence type="ECO:0000256" key="2">
    <source>
        <dbReference type="SAM" id="MobiDB-lite"/>
    </source>
</evidence>